<name>J1JV07_9HYPH</name>
<dbReference type="OrthoDB" id="9808939at2"/>
<protein>
    <submittedName>
        <fullName evidence="2">MazG family protein</fullName>
    </submittedName>
</protein>
<dbReference type="GO" id="GO:0046052">
    <property type="term" value="P:UTP catabolic process"/>
    <property type="evidence" value="ECO:0007669"/>
    <property type="project" value="TreeGrafter"/>
</dbReference>
<reference evidence="2 3" key="1">
    <citation type="submission" date="2012-03" db="EMBL/GenBank/DDBJ databases">
        <title>The Genome Sequence of Bartonella tamiae Th239.</title>
        <authorList>
            <consortium name="The Broad Institute Genome Sequencing Platform"/>
            <consortium name="The Broad Institute Genome Sequencing Center for Infectious Disease"/>
            <person name="Feldgarden M."/>
            <person name="Kirby J."/>
            <person name="Kosoy M."/>
            <person name="Birtles R."/>
            <person name="Probert W.S."/>
            <person name="Chiaraviglio L."/>
            <person name="Young S.K."/>
            <person name="Zeng Q."/>
            <person name="Gargeya S."/>
            <person name="Fitzgerald M."/>
            <person name="Haas B."/>
            <person name="Abouelleil A."/>
            <person name="Alvarado L."/>
            <person name="Arachchi H.M."/>
            <person name="Berlin A."/>
            <person name="Chapman S.B."/>
            <person name="Gearin G."/>
            <person name="Goldberg J."/>
            <person name="Griggs A."/>
            <person name="Gujja S."/>
            <person name="Hansen M."/>
            <person name="Heiman D."/>
            <person name="Howarth C."/>
            <person name="Larimer J."/>
            <person name="Lui A."/>
            <person name="MacDonald P.J.P."/>
            <person name="McCowen C."/>
            <person name="Montmayeur A."/>
            <person name="Murphy C."/>
            <person name="Neiman D."/>
            <person name="Pearson M."/>
            <person name="Priest M."/>
            <person name="Roberts A."/>
            <person name="Saif S."/>
            <person name="Shea T."/>
            <person name="Sisk P."/>
            <person name="Stolte C."/>
            <person name="Sykes S."/>
            <person name="Wortman J."/>
            <person name="Nusbaum C."/>
            <person name="Birren B."/>
        </authorList>
    </citation>
    <scope>NUCLEOTIDE SEQUENCE [LARGE SCALE GENOMIC DNA]</scope>
    <source>
        <strain evidence="2 3">Th239</strain>
    </source>
</reference>
<dbReference type="InterPro" id="IPR004518">
    <property type="entry name" value="MazG-like_dom"/>
</dbReference>
<proteinExistence type="predicted"/>
<dbReference type="PATRIC" id="fig|1094558.3.peg.1459"/>
<dbReference type="Gene3D" id="1.10.287.1080">
    <property type="entry name" value="MazG-like"/>
    <property type="match status" value="2"/>
</dbReference>
<keyword evidence="3" id="KW-1185">Reference proteome</keyword>
<dbReference type="RefSeq" id="WP_008039658.1">
    <property type="nucleotide sequence ID" value="NZ_JH725147.1"/>
</dbReference>
<dbReference type="InterPro" id="IPR011551">
    <property type="entry name" value="NTP_PyrPHydrolase_MazG"/>
</dbReference>
<dbReference type="Proteomes" id="UP000008952">
    <property type="component" value="Unassembled WGS sequence"/>
</dbReference>
<dbReference type="GO" id="GO:0046047">
    <property type="term" value="P:TTP catabolic process"/>
    <property type="evidence" value="ECO:0007669"/>
    <property type="project" value="TreeGrafter"/>
</dbReference>
<feature type="domain" description="NTP pyrophosphohydrolase MazG-like" evidence="1">
    <location>
        <begin position="183"/>
        <end position="244"/>
    </location>
</feature>
<dbReference type="STRING" id="1094558.ME5_01358"/>
<dbReference type="GO" id="GO:0047429">
    <property type="term" value="F:nucleoside triphosphate diphosphatase activity"/>
    <property type="evidence" value="ECO:0007669"/>
    <property type="project" value="InterPro"/>
</dbReference>
<gene>
    <name evidence="2" type="ORF">ME5_01358</name>
</gene>
<dbReference type="HOGENOM" id="CLU_038356_0_1_5"/>
<dbReference type="PANTHER" id="PTHR30522">
    <property type="entry name" value="NUCLEOSIDE TRIPHOSPHATE PYROPHOSPHOHYDROLASE"/>
    <property type="match status" value="1"/>
</dbReference>
<sequence length="291" mass="34634">MSDNTMKPSRDIKVLLQILSILRDTENGYVWDKKQTFETIIPYTLEEVYEVIDAIHRHDRDDLCEELGDLLLQIVYYATLASEEKSFDFGDIVYSITAKLIRRHPHLLRSNHHLTEEEHKKYWQEVKQYEKHMRRERRLKLGLNDDTPNGYLGSVKTAQSKQKESVELLNQAAKVGFEWDNIQSFINKFQEEIYELKEAISASDHDTILEEFGDTYFALLNIARKLEIDPDDALNRTNHKFRSRFDYIENYLNDKKTTFEETSLEDMLILWKDAKKIFKSKKYFKCKKMEV</sequence>
<evidence type="ECO:0000259" key="1">
    <source>
        <dbReference type="Pfam" id="PF03819"/>
    </source>
</evidence>
<dbReference type="PANTHER" id="PTHR30522:SF0">
    <property type="entry name" value="NUCLEOSIDE TRIPHOSPHATE PYROPHOSPHOHYDROLASE"/>
    <property type="match status" value="1"/>
</dbReference>
<dbReference type="FunFam" id="1.10.287.1080:FF:000001">
    <property type="entry name" value="Nucleoside triphosphate pyrophosphohydrolase"/>
    <property type="match status" value="1"/>
</dbReference>
<dbReference type="GO" id="GO:0046061">
    <property type="term" value="P:dATP catabolic process"/>
    <property type="evidence" value="ECO:0007669"/>
    <property type="project" value="TreeGrafter"/>
</dbReference>
<dbReference type="NCBIfam" id="NF007113">
    <property type="entry name" value="PRK09562.1"/>
    <property type="match status" value="1"/>
</dbReference>
<dbReference type="CDD" id="cd11529">
    <property type="entry name" value="NTP-PPase_MazG_Cterm"/>
    <property type="match status" value="1"/>
</dbReference>
<dbReference type="GO" id="GO:0006203">
    <property type="term" value="P:dGTP catabolic process"/>
    <property type="evidence" value="ECO:0007669"/>
    <property type="project" value="TreeGrafter"/>
</dbReference>
<comment type="caution">
    <text evidence="2">The sequence shown here is derived from an EMBL/GenBank/DDBJ whole genome shotgun (WGS) entry which is preliminary data.</text>
</comment>
<dbReference type="AlphaFoldDB" id="J1JV07"/>
<dbReference type="InterPro" id="IPR048015">
    <property type="entry name" value="NTP-PPase_MazG-like_N"/>
</dbReference>
<dbReference type="GO" id="GO:0006950">
    <property type="term" value="P:response to stress"/>
    <property type="evidence" value="ECO:0007669"/>
    <property type="project" value="UniProtKB-ARBA"/>
</dbReference>
<dbReference type="eggNOG" id="COG3956">
    <property type="taxonomic scope" value="Bacteria"/>
</dbReference>
<dbReference type="SUPFAM" id="SSF101386">
    <property type="entry name" value="all-alpha NTP pyrophosphatases"/>
    <property type="match status" value="2"/>
</dbReference>
<evidence type="ECO:0000313" key="3">
    <source>
        <dbReference type="Proteomes" id="UP000008952"/>
    </source>
</evidence>
<dbReference type="CDD" id="cd11528">
    <property type="entry name" value="NTP-PPase_MazG_Nterm"/>
    <property type="match status" value="1"/>
</dbReference>
<dbReference type="GO" id="GO:0046081">
    <property type="term" value="P:dUTP catabolic process"/>
    <property type="evidence" value="ECO:0007669"/>
    <property type="project" value="TreeGrafter"/>
</dbReference>
<evidence type="ECO:0000313" key="2">
    <source>
        <dbReference type="EMBL" id="EJF88807.1"/>
    </source>
</evidence>
<dbReference type="InterPro" id="IPR048011">
    <property type="entry name" value="NTP-PPase_MazG-like_C"/>
</dbReference>
<dbReference type="EMBL" id="AIMB01000008">
    <property type="protein sequence ID" value="EJF88807.1"/>
    <property type="molecule type" value="Genomic_DNA"/>
</dbReference>
<accession>J1JV07</accession>
<feature type="domain" description="NTP pyrophosphohydrolase MazG-like" evidence="1">
    <location>
        <begin position="35"/>
        <end position="107"/>
    </location>
</feature>
<dbReference type="Pfam" id="PF03819">
    <property type="entry name" value="MazG"/>
    <property type="match status" value="2"/>
</dbReference>
<organism evidence="2 3">
    <name type="scientific">Bartonella tamiae Th239</name>
    <dbReference type="NCBI Taxonomy" id="1094558"/>
    <lineage>
        <taxon>Bacteria</taxon>
        <taxon>Pseudomonadati</taxon>
        <taxon>Pseudomonadota</taxon>
        <taxon>Alphaproteobacteria</taxon>
        <taxon>Hyphomicrobiales</taxon>
        <taxon>Bartonellaceae</taxon>
        <taxon>Bartonella</taxon>
    </lineage>
</organism>
<dbReference type="NCBIfam" id="TIGR00444">
    <property type="entry name" value="mazG"/>
    <property type="match status" value="1"/>
</dbReference>
<dbReference type="GO" id="GO:0046076">
    <property type="term" value="P:dTTP catabolic process"/>
    <property type="evidence" value="ECO:0007669"/>
    <property type="project" value="TreeGrafter"/>
</dbReference>